<evidence type="ECO:0000256" key="1">
    <source>
        <dbReference type="SAM" id="MobiDB-lite"/>
    </source>
</evidence>
<feature type="transmembrane region" description="Helical" evidence="2">
    <location>
        <begin position="142"/>
        <end position="166"/>
    </location>
</feature>
<feature type="region of interest" description="Disordered" evidence="1">
    <location>
        <begin position="376"/>
        <end position="415"/>
    </location>
</feature>
<evidence type="ECO:0000313" key="3">
    <source>
        <dbReference type="EMBL" id="NUV27800.1"/>
    </source>
</evidence>
<feature type="compositionally biased region" description="Low complexity" evidence="1">
    <location>
        <begin position="400"/>
        <end position="415"/>
    </location>
</feature>
<keyword evidence="2" id="KW-0472">Membrane</keyword>
<keyword evidence="2" id="KW-1133">Transmembrane helix</keyword>
<dbReference type="Proteomes" id="UP000540128">
    <property type="component" value="Unassembled WGS sequence"/>
</dbReference>
<keyword evidence="2" id="KW-0812">Transmembrane</keyword>
<name>A0A7Y6C6Y5_9ACTN</name>
<dbReference type="EMBL" id="JAANNT010000003">
    <property type="protein sequence ID" value="NUV27800.1"/>
    <property type="molecule type" value="Genomic_DNA"/>
</dbReference>
<dbReference type="RefSeq" id="WP_030697313.1">
    <property type="nucleotide sequence ID" value="NZ_JAANNT010000003.1"/>
</dbReference>
<proteinExistence type="predicted"/>
<accession>A0A7Y6C6Y5</accession>
<feature type="transmembrane region" description="Helical" evidence="2">
    <location>
        <begin position="77"/>
        <end position="99"/>
    </location>
</feature>
<gene>
    <name evidence="3" type="ORF">G6W59_05500</name>
</gene>
<organism evidence="3 4">
    <name type="scientific">Streptomyces odorifer</name>
    <dbReference type="NCBI Taxonomy" id="53450"/>
    <lineage>
        <taxon>Bacteria</taxon>
        <taxon>Bacillati</taxon>
        <taxon>Actinomycetota</taxon>
        <taxon>Actinomycetes</taxon>
        <taxon>Kitasatosporales</taxon>
        <taxon>Streptomycetaceae</taxon>
        <taxon>Streptomyces</taxon>
        <taxon>Streptomyces albidoflavus group</taxon>
    </lineage>
</organism>
<feature type="compositionally biased region" description="Pro residues" evidence="1">
    <location>
        <begin position="382"/>
        <end position="391"/>
    </location>
</feature>
<dbReference type="AlphaFoldDB" id="A0A7Y6C6Y5"/>
<keyword evidence="4" id="KW-1185">Reference proteome</keyword>
<protein>
    <submittedName>
        <fullName evidence="3">Uncharacterized protein</fullName>
    </submittedName>
</protein>
<reference evidence="3 4" key="1">
    <citation type="submission" date="2020-03" db="EMBL/GenBank/DDBJ databases">
        <title>Complete genome sequence of sixteen Streptomyces strains facilitates identification of candidate genes involved in plant growth-promotion in grain legumes and cereals.</title>
        <authorList>
            <person name="Gopalakrishnan S."/>
            <person name="Thakur V."/>
            <person name="Saxena R."/>
            <person name="Vadlamudi S."/>
            <person name="Purohit S."/>
            <person name="Kumar V."/>
            <person name="Rathore A."/>
            <person name="Chitikineni A."/>
            <person name="Varshney R.K."/>
        </authorList>
    </citation>
    <scope>NUCLEOTIDE SEQUENCE [LARGE SCALE GENOMIC DNA]</scope>
    <source>
        <strain evidence="3 4">KAI-180</strain>
    </source>
</reference>
<evidence type="ECO:0000313" key="4">
    <source>
        <dbReference type="Proteomes" id="UP000540128"/>
    </source>
</evidence>
<comment type="caution">
    <text evidence="3">The sequence shown here is derived from an EMBL/GenBank/DDBJ whole genome shotgun (WGS) entry which is preliminary data.</text>
</comment>
<evidence type="ECO:0000256" key="2">
    <source>
        <dbReference type="SAM" id="Phobius"/>
    </source>
</evidence>
<sequence>MTGELTDSRRLGRSLKKLAAEPALATRRGELEHLAEAVSDQDGKRLDRWAEVDLLHTFVRPESVAATTRSPEEHRGWAWLETGLGAFVFLPLVLSWYGLTQASRAYQELVAERPAAAARPFLQLWQTGFEGHLSGLHTFGSVALSATAVIVVLLALALVHGARGAAVDRREERGRRATEDVLGRLTVTLSRTQLYLGAHRRTSPLRFAAELTESAATLRRLGKDAVRVQTKLGAAAASVETAVRGAETALSAVDTSVRPLERAAGQIEKAVRESGDGIGGALGEVRGGQKELHEGIGAAAERVEDSAGALAAAQQSFTTGIEVSADVTARLLARLDSYAERSAAADEAAGTALRRLAEQTEALRRTADRFAELTEALQEYAPGPPPEPAAPEPAKRGPAEKGPAALPAGAPGDAR</sequence>